<dbReference type="CDD" id="cd02440">
    <property type="entry name" value="AdoMet_MTases"/>
    <property type="match status" value="1"/>
</dbReference>
<keyword evidence="4 6" id="KW-0808">Transferase</keyword>
<keyword evidence="7" id="KW-0687">Ribonucleoprotein</keyword>
<evidence type="ECO:0000256" key="5">
    <source>
        <dbReference type="ARBA" id="ARBA00022691"/>
    </source>
</evidence>
<sequence>MWIAVTLQAEAHKAEALSEALMDAGALSISIEDADAGTDAEKPQFGEPGHHPVGLWDHSRVIALFDADADLTVALARAAADAGFDAVPPFTLEEIAEQNWVQLTQSQFEPIRVTDRMWIVPSWHAAPDPAAINIELDPGMAFGTGSHPTTRLCLEWLCDAVQAGDTVLDYGCGSGILGIAAARLGANEVLGVDIDDKALDAARDNAARNHVALRLQHSRQPLDARFDVVVANILTNPLCVLAPLLAARVAPGGRIALSGVLETQTEQVIAAYAPFLPLRVGATHEGWARLEGGSPRQTGSQ</sequence>
<evidence type="ECO:0000256" key="4">
    <source>
        <dbReference type="ARBA" id="ARBA00022679"/>
    </source>
</evidence>
<protein>
    <recommendedName>
        <fullName evidence="6">Ribosomal protein L11 methyltransferase</fullName>
        <shortName evidence="6">L11 Mtase</shortName>
        <ecNumber evidence="6">2.1.1.-</ecNumber>
    </recommendedName>
</protein>
<dbReference type="InterPro" id="IPR050078">
    <property type="entry name" value="Ribosomal_L11_MeTrfase_PrmA"/>
</dbReference>
<evidence type="ECO:0000256" key="1">
    <source>
        <dbReference type="ARBA" id="ARBA00009741"/>
    </source>
</evidence>
<evidence type="ECO:0000256" key="6">
    <source>
        <dbReference type="HAMAP-Rule" id="MF_00735"/>
    </source>
</evidence>
<dbReference type="EC" id="2.1.1.-" evidence="6"/>
<comment type="catalytic activity">
    <reaction evidence="6">
        <text>L-lysyl-[protein] + 3 S-adenosyl-L-methionine = N(6),N(6),N(6)-trimethyl-L-lysyl-[protein] + 3 S-adenosyl-L-homocysteine + 3 H(+)</text>
        <dbReference type="Rhea" id="RHEA:54192"/>
        <dbReference type="Rhea" id="RHEA-COMP:9752"/>
        <dbReference type="Rhea" id="RHEA-COMP:13826"/>
        <dbReference type="ChEBI" id="CHEBI:15378"/>
        <dbReference type="ChEBI" id="CHEBI:29969"/>
        <dbReference type="ChEBI" id="CHEBI:57856"/>
        <dbReference type="ChEBI" id="CHEBI:59789"/>
        <dbReference type="ChEBI" id="CHEBI:61961"/>
    </reaction>
</comment>
<dbReference type="EMBL" id="WTVH01000037">
    <property type="protein sequence ID" value="NMF94784.1"/>
    <property type="molecule type" value="Genomic_DNA"/>
</dbReference>
<feature type="binding site" evidence="6">
    <location>
        <position position="193"/>
    </location>
    <ligand>
        <name>S-adenosyl-L-methionine</name>
        <dbReference type="ChEBI" id="CHEBI:59789"/>
    </ligand>
</feature>
<dbReference type="HAMAP" id="MF_00735">
    <property type="entry name" value="Methyltr_PrmA"/>
    <property type="match status" value="1"/>
</dbReference>
<proteinExistence type="inferred from homology"/>
<dbReference type="GO" id="GO:0008168">
    <property type="term" value="F:methyltransferase activity"/>
    <property type="evidence" value="ECO:0007669"/>
    <property type="project" value="UniProtKB-KW"/>
</dbReference>
<keyword evidence="7" id="KW-0689">Ribosomal protein</keyword>
<feature type="binding site" evidence="6">
    <location>
        <position position="150"/>
    </location>
    <ligand>
        <name>S-adenosyl-L-methionine</name>
        <dbReference type="ChEBI" id="CHEBI:59789"/>
    </ligand>
</feature>
<evidence type="ECO:0000313" key="7">
    <source>
        <dbReference type="EMBL" id="NMF94784.1"/>
    </source>
</evidence>
<dbReference type="PANTHER" id="PTHR43648">
    <property type="entry name" value="ELECTRON TRANSFER FLAVOPROTEIN BETA SUBUNIT LYSINE METHYLTRANSFERASE"/>
    <property type="match status" value="1"/>
</dbReference>
<dbReference type="GO" id="GO:0032259">
    <property type="term" value="P:methylation"/>
    <property type="evidence" value="ECO:0007669"/>
    <property type="project" value="UniProtKB-KW"/>
</dbReference>
<keyword evidence="2 6" id="KW-0963">Cytoplasm</keyword>
<accession>A0ABX1N693</accession>
<dbReference type="GO" id="GO:0005840">
    <property type="term" value="C:ribosome"/>
    <property type="evidence" value="ECO:0007669"/>
    <property type="project" value="UniProtKB-KW"/>
</dbReference>
<feature type="binding site" evidence="6">
    <location>
        <position position="232"/>
    </location>
    <ligand>
        <name>S-adenosyl-L-methionine</name>
        <dbReference type="ChEBI" id="CHEBI:59789"/>
    </ligand>
</feature>
<dbReference type="InterPro" id="IPR004498">
    <property type="entry name" value="Ribosomal_PrmA_MeTrfase"/>
</dbReference>
<keyword evidence="5 6" id="KW-0949">S-adenosyl-L-methionine</keyword>
<evidence type="ECO:0000256" key="2">
    <source>
        <dbReference type="ARBA" id="ARBA00022490"/>
    </source>
</evidence>
<reference evidence="7" key="1">
    <citation type="submission" date="2019-12" db="EMBL/GenBank/DDBJ databases">
        <title>Comparative genomics gives insights into the taxonomy of the Azoarcus-Aromatoleum group and reveals separate origins of nif in the plant-associated Azoarcus and non-plant-associated Aromatoleum sub-groups.</title>
        <authorList>
            <person name="Lafos M."/>
            <person name="Maluk M."/>
            <person name="Batista M."/>
            <person name="Junghare M."/>
            <person name="Carmona M."/>
            <person name="Faoro H."/>
            <person name="Cruz L.M."/>
            <person name="Battistoni F."/>
            <person name="De Souza E."/>
            <person name="Pedrosa F."/>
            <person name="Chen W.-M."/>
            <person name="Poole P.S."/>
            <person name="Dixon R.A."/>
            <person name="James E.K."/>
        </authorList>
    </citation>
    <scope>NUCLEOTIDE SEQUENCE</scope>
    <source>
        <strain evidence="7">U120</strain>
    </source>
</reference>
<evidence type="ECO:0000256" key="3">
    <source>
        <dbReference type="ARBA" id="ARBA00022603"/>
    </source>
</evidence>
<name>A0ABX1N693_9RHOO</name>
<keyword evidence="8" id="KW-1185">Reference proteome</keyword>
<dbReference type="NCBIfam" id="TIGR00406">
    <property type="entry name" value="prmA"/>
    <property type="match status" value="1"/>
</dbReference>
<dbReference type="PANTHER" id="PTHR43648:SF1">
    <property type="entry name" value="ELECTRON TRANSFER FLAVOPROTEIN BETA SUBUNIT LYSINE METHYLTRANSFERASE"/>
    <property type="match status" value="1"/>
</dbReference>
<dbReference type="Gene3D" id="3.40.50.150">
    <property type="entry name" value="Vaccinia Virus protein VP39"/>
    <property type="match status" value="1"/>
</dbReference>
<dbReference type="RefSeq" id="WP_169200039.1">
    <property type="nucleotide sequence ID" value="NZ_WTVH02000010.1"/>
</dbReference>
<dbReference type="Proteomes" id="UP000601990">
    <property type="component" value="Unassembled WGS sequence"/>
</dbReference>
<comment type="subcellular location">
    <subcellularLocation>
        <location evidence="6">Cytoplasm</location>
    </subcellularLocation>
</comment>
<keyword evidence="3 6" id="KW-0489">Methyltransferase</keyword>
<feature type="binding site" evidence="6">
    <location>
        <position position="171"/>
    </location>
    <ligand>
        <name>S-adenosyl-L-methionine</name>
        <dbReference type="ChEBI" id="CHEBI:59789"/>
    </ligand>
</feature>
<dbReference type="InterPro" id="IPR029063">
    <property type="entry name" value="SAM-dependent_MTases_sf"/>
</dbReference>
<evidence type="ECO:0000313" key="8">
    <source>
        <dbReference type="Proteomes" id="UP000601990"/>
    </source>
</evidence>
<organism evidence="7 8">
    <name type="scientific">Aromatoleum buckelii</name>
    <dbReference type="NCBI Taxonomy" id="200254"/>
    <lineage>
        <taxon>Bacteria</taxon>
        <taxon>Pseudomonadati</taxon>
        <taxon>Pseudomonadota</taxon>
        <taxon>Betaproteobacteria</taxon>
        <taxon>Rhodocyclales</taxon>
        <taxon>Rhodocyclaceae</taxon>
        <taxon>Aromatoleum</taxon>
    </lineage>
</organism>
<comment type="function">
    <text evidence="6">Methylates ribosomal protein L11.</text>
</comment>
<dbReference type="PIRSF" id="PIRSF000401">
    <property type="entry name" value="RPL11_MTase"/>
    <property type="match status" value="1"/>
</dbReference>
<comment type="caution">
    <text evidence="7">The sequence shown here is derived from an EMBL/GenBank/DDBJ whole genome shotgun (WGS) entry which is preliminary data.</text>
</comment>
<comment type="similarity">
    <text evidence="1 6">Belongs to the methyltransferase superfamily. PrmA family.</text>
</comment>
<dbReference type="SUPFAM" id="SSF53335">
    <property type="entry name" value="S-adenosyl-L-methionine-dependent methyltransferases"/>
    <property type="match status" value="1"/>
</dbReference>
<dbReference type="Pfam" id="PF06325">
    <property type="entry name" value="PrmA"/>
    <property type="match status" value="1"/>
</dbReference>
<gene>
    <name evidence="6 7" type="primary">prmA</name>
    <name evidence="7" type="ORF">GO608_15815</name>
</gene>